<dbReference type="SMART" id="SM00963">
    <property type="entry name" value="SRP54_N"/>
    <property type="match status" value="1"/>
</dbReference>
<comment type="domain">
    <text evidence="9">Composed of three domains: the N-terminal N domain, which is responsible for interactions with the ribosome, the central G domain, which binds GTP, and the C-terminal M domain, which binds the RNA and the signal sequence of the RNC.</text>
</comment>
<evidence type="ECO:0000256" key="4">
    <source>
        <dbReference type="ARBA" id="ARBA00022884"/>
    </source>
</evidence>
<dbReference type="CDD" id="cd18539">
    <property type="entry name" value="SRP_G"/>
    <property type="match status" value="1"/>
</dbReference>
<evidence type="ECO:0000259" key="10">
    <source>
        <dbReference type="PROSITE" id="PS00300"/>
    </source>
</evidence>
<dbReference type="NCBIfam" id="TIGR00959">
    <property type="entry name" value="ffh"/>
    <property type="match status" value="1"/>
</dbReference>
<evidence type="ECO:0000256" key="8">
    <source>
        <dbReference type="ARBA" id="ARBA00048027"/>
    </source>
</evidence>
<evidence type="ECO:0000256" key="3">
    <source>
        <dbReference type="ARBA" id="ARBA00022801"/>
    </source>
</evidence>
<proteinExistence type="inferred from homology"/>
<dbReference type="Proteomes" id="UP000028549">
    <property type="component" value="Unassembled WGS sequence"/>
</dbReference>
<dbReference type="OrthoDB" id="9804720at2"/>
<dbReference type="PANTHER" id="PTHR11564">
    <property type="entry name" value="SIGNAL RECOGNITION PARTICLE 54K PROTEIN SRP54"/>
    <property type="match status" value="1"/>
</dbReference>
<dbReference type="InterPro" id="IPR022941">
    <property type="entry name" value="SRP54"/>
</dbReference>
<dbReference type="GO" id="GO:0006614">
    <property type="term" value="P:SRP-dependent cotranslational protein targeting to membrane"/>
    <property type="evidence" value="ECO:0007669"/>
    <property type="project" value="InterPro"/>
</dbReference>
<evidence type="ECO:0000256" key="2">
    <source>
        <dbReference type="ARBA" id="ARBA00022741"/>
    </source>
</evidence>
<evidence type="ECO:0000256" key="1">
    <source>
        <dbReference type="ARBA" id="ARBA00005450"/>
    </source>
</evidence>
<dbReference type="GO" id="GO:0005525">
    <property type="term" value="F:GTP binding"/>
    <property type="evidence" value="ECO:0007669"/>
    <property type="project" value="UniProtKB-UniRule"/>
</dbReference>
<gene>
    <name evidence="9" type="primary">ffh</name>
    <name evidence="11" type="ORF">GS18_0204680</name>
</gene>
<dbReference type="GO" id="GO:0003924">
    <property type="term" value="F:GTPase activity"/>
    <property type="evidence" value="ECO:0007669"/>
    <property type="project" value="UniProtKB-UniRule"/>
</dbReference>
<dbReference type="InterPro" id="IPR027417">
    <property type="entry name" value="P-loop_NTPase"/>
</dbReference>
<dbReference type="STRING" id="246786.GS18_0204680"/>
<dbReference type="SMART" id="SM00382">
    <property type="entry name" value="AAA"/>
    <property type="match status" value="1"/>
</dbReference>
<dbReference type="InterPro" id="IPR004125">
    <property type="entry name" value="Signal_recog_particle_SRP54_M"/>
</dbReference>
<dbReference type="InterPro" id="IPR004780">
    <property type="entry name" value="SRP"/>
</dbReference>
<reference evidence="11 12" key="1">
    <citation type="journal article" date="2005" name="Int. J. Syst. Evol. Microbiol.">
        <title>Bacillus cibi sp. nov., isolated from jeotgal, a traditional Korean fermented seafood.</title>
        <authorList>
            <person name="Yoon J.H."/>
            <person name="Lee C.H."/>
            <person name="Oh T.K."/>
        </authorList>
    </citation>
    <scope>NUCLEOTIDE SEQUENCE [LARGE SCALE GENOMIC DNA]</scope>
    <source>
        <strain evidence="11 12">DSM 16189</strain>
    </source>
</reference>
<organism evidence="11 12">
    <name type="scientific">Metabacillus indicus</name>
    <name type="common">Bacillus indicus</name>
    <dbReference type="NCBI Taxonomy" id="246786"/>
    <lineage>
        <taxon>Bacteria</taxon>
        <taxon>Bacillati</taxon>
        <taxon>Bacillota</taxon>
        <taxon>Bacilli</taxon>
        <taxon>Bacillales</taxon>
        <taxon>Bacillaceae</taxon>
        <taxon>Metabacillus</taxon>
    </lineage>
</organism>
<dbReference type="SUPFAM" id="SSF47446">
    <property type="entry name" value="Signal peptide-binding domain"/>
    <property type="match status" value="1"/>
</dbReference>
<dbReference type="InterPro" id="IPR013822">
    <property type="entry name" value="Signal_recog_particl_SRP54_hlx"/>
</dbReference>
<dbReference type="EMBL" id="JNVC02000001">
    <property type="protein sequence ID" value="KEZ54225.1"/>
    <property type="molecule type" value="Genomic_DNA"/>
</dbReference>
<keyword evidence="12" id="KW-1185">Reference proteome</keyword>
<feature type="domain" description="SRP54-type proteins GTP-binding" evidence="10">
    <location>
        <begin position="270"/>
        <end position="283"/>
    </location>
</feature>
<dbReference type="RefSeq" id="WP_029281386.1">
    <property type="nucleotide sequence ID" value="NZ_CANLZQ010000006.1"/>
</dbReference>
<dbReference type="InterPro" id="IPR000897">
    <property type="entry name" value="SRP54_GTPase_dom"/>
</dbReference>
<dbReference type="Gene3D" id="1.20.120.140">
    <property type="entry name" value="Signal recognition particle SRP54, nucleotide-binding domain"/>
    <property type="match status" value="1"/>
</dbReference>
<evidence type="ECO:0000256" key="9">
    <source>
        <dbReference type="HAMAP-Rule" id="MF_00306"/>
    </source>
</evidence>
<dbReference type="SUPFAM" id="SSF52540">
    <property type="entry name" value="P-loop containing nucleoside triphosphate hydrolases"/>
    <property type="match status" value="1"/>
</dbReference>
<dbReference type="Pfam" id="PF02978">
    <property type="entry name" value="SRP_SPB"/>
    <property type="match status" value="1"/>
</dbReference>
<evidence type="ECO:0000256" key="5">
    <source>
        <dbReference type="ARBA" id="ARBA00023134"/>
    </source>
</evidence>
<protein>
    <recommendedName>
        <fullName evidence="9">Signal recognition particle protein</fullName>
        <ecNumber evidence="9">3.6.5.4</ecNumber>
    </recommendedName>
    <alternativeName>
        <fullName evidence="9">Fifty-four homolog</fullName>
    </alternativeName>
</protein>
<sequence length="447" mass="49260">MAFEGLADRLQNTIAKIRGKGKVSESDVKEMMREVRLALLEADVNFKVVKDFVKKVSERSVGQEVMTSLTPGQQVIKVVKEELTALMGGEQSKIAVANRPPTVIMMVGLQGAGKTTTTGKLANLLRKKHNRKPLLVAADIYRPAAIKQLETLGKQLSMPVFSLGDQVSPVEIAKQAIEHAKKEHHDYVLIDTAGRLHIDETLMDELKQVKELSKPDEIFLVVDAMTGQDAVNVAQSFNEQLGLTGVVLTKLDGDTRGGAALSIRSVTQTPIKFVGLGEKLDAIEAFHPERMASRILGMGDVLTLIEKAQANVDETKAKELEQKMRTASFTFDDFLEQLGQVRSMGPLDELLGMLPGANKIKGLKNAQVDEKQIGSVEAIIRSMTKEEKQHPEIINSGRRKRIAKGSGTTVPEVNRLLKQFEDMKKMMKQMTSMSKGKKKGGMKFPFM</sequence>
<dbReference type="FunFam" id="3.40.50.300:FF:000022">
    <property type="entry name" value="Signal recognition particle 54 kDa subunit"/>
    <property type="match status" value="1"/>
</dbReference>
<dbReference type="InterPro" id="IPR036891">
    <property type="entry name" value="Signal_recog_part_SRP54_M_sf"/>
</dbReference>
<dbReference type="PANTHER" id="PTHR11564:SF5">
    <property type="entry name" value="SIGNAL RECOGNITION PARTICLE SUBUNIT SRP54"/>
    <property type="match status" value="1"/>
</dbReference>
<name>A0A084H3R3_METID</name>
<dbReference type="InterPro" id="IPR042101">
    <property type="entry name" value="SRP54_N_sf"/>
</dbReference>
<dbReference type="GO" id="GO:0048500">
    <property type="term" value="C:signal recognition particle"/>
    <property type="evidence" value="ECO:0007669"/>
    <property type="project" value="UniProtKB-UniRule"/>
</dbReference>
<keyword evidence="7 9" id="KW-0687">Ribonucleoprotein</keyword>
<feature type="binding site" evidence="9">
    <location>
        <begin position="108"/>
        <end position="115"/>
    </location>
    <ligand>
        <name>GTP</name>
        <dbReference type="ChEBI" id="CHEBI:37565"/>
    </ligand>
</feature>
<comment type="function">
    <text evidence="9">Involved in targeting and insertion of nascent membrane proteins into the cytoplasmic membrane. Binds to the hydrophobic signal sequence of the ribosome-nascent chain (RNC) as it emerges from the ribosomes. The SRP-RNC complex is then targeted to the cytoplasmic membrane where it interacts with the SRP receptor FtsY.</text>
</comment>
<dbReference type="Gene3D" id="3.40.50.300">
    <property type="entry name" value="P-loop containing nucleotide triphosphate hydrolases"/>
    <property type="match status" value="1"/>
</dbReference>
<comment type="subcellular location">
    <subcellularLocation>
        <location evidence="9">Cytoplasm</location>
    </subcellularLocation>
    <text evidence="9">The SRP-RNC complex is targeted to the cytoplasmic membrane.</text>
</comment>
<keyword evidence="5 9" id="KW-0342">GTP-binding</keyword>
<dbReference type="SMART" id="SM00962">
    <property type="entry name" value="SRP54"/>
    <property type="match status" value="1"/>
</dbReference>
<comment type="similarity">
    <text evidence="1 9">Belongs to the GTP-binding SRP family. SRP54 subfamily.</text>
</comment>
<keyword evidence="3 9" id="KW-0378">Hydrolase</keyword>
<dbReference type="Pfam" id="PF00448">
    <property type="entry name" value="SRP54"/>
    <property type="match status" value="1"/>
</dbReference>
<evidence type="ECO:0000256" key="7">
    <source>
        <dbReference type="ARBA" id="ARBA00023274"/>
    </source>
</evidence>
<dbReference type="Pfam" id="PF02881">
    <property type="entry name" value="SRP54_N"/>
    <property type="match status" value="1"/>
</dbReference>
<dbReference type="Gene3D" id="1.10.260.30">
    <property type="entry name" value="Signal recognition particle, SRP54 subunit, M-domain"/>
    <property type="match status" value="1"/>
</dbReference>
<feature type="binding site" evidence="9">
    <location>
        <begin position="191"/>
        <end position="195"/>
    </location>
    <ligand>
        <name>GTP</name>
        <dbReference type="ChEBI" id="CHEBI:37565"/>
    </ligand>
</feature>
<dbReference type="InterPro" id="IPR003593">
    <property type="entry name" value="AAA+_ATPase"/>
</dbReference>
<keyword evidence="4 9" id="KW-0694">RNA-binding</keyword>
<dbReference type="EC" id="3.6.5.4" evidence="9"/>
<dbReference type="AlphaFoldDB" id="A0A084H3R3"/>
<accession>A0A084H3R3</accession>
<keyword evidence="6 9" id="KW-0733">Signal recognition particle</keyword>
<evidence type="ECO:0000313" key="12">
    <source>
        <dbReference type="Proteomes" id="UP000028549"/>
    </source>
</evidence>
<dbReference type="GO" id="GO:0008312">
    <property type="term" value="F:7S RNA binding"/>
    <property type="evidence" value="ECO:0007669"/>
    <property type="project" value="InterPro"/>
</dbReference>
<keyword evidence="9" id="KW-0963">Cytoplasm</keyword>
<dbReference type="PROSITE" id="PS00300">
    <property type="entry name" value="SRP54"/>
    <property type="match status" value="1"/>
</dbReference>
<keyword evidence="2 9" id="KW-0547">Nucleotide-binding</keyword>
<comment type="catalytic activity">
    <reaction evidence="8 9">
        <text>GTP + H2O = GDP + phosphate + H(+)</text>
        <dbReference type="Rhea" id="RHEA:19669"/>
        <dbReference type="ChEBI" id="CHEBI:15377"/>
        <dbReference type="ChEBI" id="CHEBI:15378"/>
        <dbReference type="ChEBI" id="CHEBI:37565"/>
        <dbReference type="ChEBI" id="CHEBI:43474"/>
        <dbReference type="ChEBI" id="CHEBI:58189"/>
        <dbReference type="EC" id="3.6.5.4"/>
    </reaction>
</comment>
<evidence type="ECO:0000313" key="11">
    <source>
        <dbReference type="EMBL" id="KEZ54225.1"/>
    </source>
</evidence>
<evidence type="ECO:0000256" key="6">
    <source>
        <dbReference type="ARBA" id="ARBA00023135"/>
    </source>
</evidence>
<feature type="binding site" evidence="9">
    <location>
        <begin position="249"/>
        <end position="252"/>
    </location>
    <ligand>
        <name>GTP</name>
        <dbReference type="ChEBI" id="CHEBI:37565"/>
    </ligand>
</feature>
<comment type="subunit">
    <text evidence="9">Part of the signal recognition particle protein translocation system, which is composed of SRP and FtsY.</text>
</comment>
<dbReference type="HAMAP" id="MF_00306">
    <property type="entry name" value="SRP54"/>
    <property type="match status" value="1"/>
</dbReference>
<comment type="caution">
    <text evidence="11">The sequence shown here is derived from an EMBL/GenBank/DDBJ whole genome shotgun (WGS) entry which is preliminary data.</text>
</comment>